<feature type="region of interest" description="Disordered" evidence="1">
    <location>
        <begin position="1"/>
        <end position="88"/>
    </location>
</feature>
<organism evidence="3 4">
    <name type="scientific">Leptomonas seymouri</name>
    <dbReference type="NCBI Taxonomy" id="5684"/>
    <lineage>
        <taxon>Eukaryota</taxon>
        <taxon>Discoba</taxon>
        <taxon>Euglenozoa</taxon>
        <taxon>Kinetoplastea</taxon>
        <taxon>Metakinetoplastina</taxon>
        <taxon>Trypanosomatida</taxon>
        <taxon>Trypanosomatidae</taxon>
        <taxon>Leishmaniinae</taxon>
        <taxon>Leptomonas</taxon>
    </lineage>
</organism>
<feature type="transmembrane region" description="Helical" evidence="2">
    <location>
        <begin position="596"/>
        <end position="617"/>
    </location>
</feature>
<feature type="transmembrane region" description="Helical" evidence="2">
    <location>
        <begin position="563"/>
        <end position="584"/>
    </location>
</feature>
<comment type="caution">
    <text evidence="3">The sequence shown here is derived from an EMBL/GenBank/DDBJ whole genome shotgun (WGS) entry which is preliminary data.</text>
</comment>
<evidence type="ECO:0000256" key="1">
    <source>
        <dbReference type="SAM" id="MobiDB-lite"/>
    </source>
</evidence>
<dbReference type="VEuPathDB" id="TriTrypDB:Lsey_0089_0060"/>
<gene>
    <name evidence="3" type="ORF">ABL78_3490</name>
</gene>
<proteinExistence type="predicted"/>
<sequence length="704" mass="78557">MNSQNARMQVHFVDSSDDNASHEVEMRFGSPREDDNGLADSSSRFPGSGGYNSASSGSGSGVGNVPSNMRLPYGGALNGDGRESRASEKGGGVWLSAAFHKVANSTVAFFLGKNEEPHPPYGPNREPTTSSSAGQRLGGPQQHGDLVHGGGSDSGWEFGSPRHRINNSSESSSQQNLEGSAVGEGEEYDQVSLDLRDTVLLYLQTGSNVFMNIILATLKASNQPVDGETVEIASENPVLLRVLLNSGHVNVDDLRVQNVVQSKLNELLVGDPYMGDVIPGELLDYVRCLCNVKTSRITYSQMTLIRYSGFDYIELLIDYPYLLSNIKRPRLCRRIIFYFLHYTSIFLSWFGVVVSLMYAAMTLWTVVYWFQHPENRNNGYWTIIAYVGGHVVSLVVTMRSEEGKISRYENQLWEYPKNNLRIIPVFPLYEVMLSYISIRYEFSADAKHFYIIRYDLRNGILIQQICNGYFLAIPQLILQTFLFTDKKHGVNYLNAAVYWLLLGACCAFMFMSIFAYYSICIFSHSCNNQGFAILSTQGNNRYCDRSAKALSSRKDPSNTATKVLLFFTFYFLIAEAVTLLIFLLNLSECSGGPVVFLAIWVAVVGCSIIFQVLSTVYLPISRGVAAIAVPALIMRIAYFIYMRYDTSNMRCIIFAYGYTGWMLPSLVCFGAVCVSLLAFVGVLLFELIRGSRIAQSSMDQYLFT</sequence>
<dbReference type="AlphaFoldDB" id="A0A0N0P6A4"/>
<reference evidence="3 4" key="1">
    <citation type="journal article" date="2015" name="PLoS Pathog.">
        <title>Leptomonas seymouri: Adaptations to the Dixenous Life Cycle Analyzed by Genome Sequencing, Transcriptome Profiling and Co-infection with Leishmania donovani.</title>
        <authorList>
            <person name="Kraeva N."/>
            <person name="Butenko A."/>
            <person name="Hlavacova J."/>
            <person name="Kostygov A."/>
            <person name="Myskova J."/>
            <person name="Grybchuk D."/>
            <person name="Lestinova T."/>
            <person name="Votypka J."/>
            <person name="Volf P."/>
            <person name="Opperdoes F."/>
            <person name="Flegontov P."/>
            <person name="Lukes J."/>
            <person name="Yurchenko V."/>
        </authorList>
    </citation>
    <scope>NUCLEOTIDE SEQUENCE [LARGE SCALE GENOMIC DNA]</scope>
    <source>
        <strain evidence="3 4">ATCC 30220</strain>
    </source>
</reference>
<feature type="transmembrane region" description="Helical" evidence="2">
    <location>
        <begin position="335"/>
        <end position="359"/>
    </location>
</feature>
<protein>
    <submittedName>
        <fullName evidence="3">Uncharacterized protein</fullName>
    </submittedName>
</protein>
<dbReference type="OMA" id="MSIFAYY"/>
<keyword evidence="4" id="KW-1185">Reference proteome</keyword>
<dbReference type="Proteomes" id="UP000038009">
    <property type="component" value="Unassembled WGS sequence"/>
</dbReference>
<dbReference type="EMBL" id="LJSK01000089">
    <property type="protein sequence ID" value="KPI87406.1"/>
    <property type="molecule type" value="Genomic_DNA"/>
</dbReference>
<evidence type="ECO:0000256" key="2">
    <source>
        <dbReference type="SAM" id="Phobius"/>
    </source>
</evidence>
<feature type="transmembrane region" description="Helical" evidence="2">
    <location>
        <begin position="496"/>
        <end position="519"/>
    </location>
</feature>
<feature type="region of interest" description="Disordered" evidence="1">
    <location>
        <begin position="113"/>
        <end position="185"/>
    </location>
</feature>
<name>A0A0N0P6A4_LEPSE</name>
<feature type="compositionally biased region" description="Basic and acidic residues" evidence="1">
    <location>
        <begin position="19"/>
        <end position="35"/>
    </location>
</feature>
<feature type="transmembrane region" description="Helical" evidence="2">
    <location>
        <begin position="661"/>
        <end position="688"/>
    </location>
</feature>
<accession>A0A0N0P6A4</accession>
<feature type="transmembrane region" description="Helical" evidence="2">
    <location>
        <begin position="466"/>
        <end position="484"/>
    </location>
</feature>
<keyword evidence="2" id="KW-0472">Membrane</keyword>
<evidence type="ECO:0000313" key="3">
    <source>
        <dbReference type="EMBL" id="KPI87406.1"/>
    </source>
</evidence>
<keyword evidence="2" id="KW-0812">Transmembrane</keyword>
<feature type="transmembrane region" description="Helical" evidence="2">
    <location>
        <begin position="379"/>
        <end position="398"/>
    </location>
</feature>
<feature type="compositionally biased region" description="Low complexity" evidence="1">
    <location>
        <begin position="51"/>
        <end position="67"/>
    </location>
</feature>
<feature type="transmembrane region" description="Helical" evidence="2">
    <location>
        <begin position="624"/>
        <end position="641"/>
    </location>
</feature>
<dbReference type="OrthoDB" id="271109at2759"/>
<evidence type="ECO:0000313" key="4">
    <source>
        <dbReference type="Proteomes" id="UP000038009"/>
    </source>
</evidence>
<feature type="compositionally biased region" description="Low complexity" evidence="1">
    <location>
        <begin position="166"/>
        <end position="176"/>
    </location>
</feature>
<keyword evidence="2" id="KW-1133">Transmembrane helix</keyword>